<comment type="caution">
    <text evidence="6">The sequence shown here is derived from an EMBL/GenBank/DDBJ whole genome shotgun (WGS) entry which is preliminary data.</text>
</comment>
<evidence type="ECO:0000256" key="3">
    <source>
        <dbReference type="PIRNR" id="PIRNR001365"/>
    </source>
</evidence>
<dbReference type="RefSeq" id="WP_181867516.1">
    <property type="nucleotide sequence ID" value="NZ_JACEQY010000052.1"/>
</dbReference>
<keyword evidence="2 3" id="KW-0456">Lyase</keyword>
<comment type="similarity">
    <text evidence="1 3">Belongs to the DapA family.</text>
</comment>
<evidence type="ECO:0000313" key="6">
    <source>
        <dbReference type="EMBL" id="MBA4866093.1"/>
    </source>
</evidence>
<evidence type="ECO:0000256" key="4">
    <source>
        <dbReference type="PIRSR" id="PIRSR001365-1"/>
    </source>
</evidence>
<dbReference type="PANTHER" id="PTHR12128:SF66">
    <property type="entry name" value="4-HYDROXY-2-OXOGLUTARATE ALDOLASE, MITOCHONDRIAL"/>
    <property type="match status" value="1"/>
</dbReference>
<dbReference type="PANTHER" id="PTHR12128">
    <property type="entry name" value="DIHYDRODIPICOLINATE SYNTHASE"/>
    <property type="match status" value="1"/>
</dbReference>
<organism evidence="6 7">
    <name type="scientific">Streptomyces himalayensis subsp. aureolus</name>
    <dbReference type="NCBI Taxonomy" id="2758039"/>
    <lineage>
        <taxon>Bacteria</taxon>
        <taxon>Bacillati</taxon>
        <taxon>Actinomycetota</taxon>
        <taxon>Actinomycetes</taxon>
        <taxon>Kitasatosporales</taxon>
        <taxon>Streptomycetaceae</taxon>
        <taxon>Streptomyces</taxon>
        <taxon>Streptomyces himalayensis</taxon>
    </lineage>
</organism>
<accession>A0A7W2D7I4</accession>
<dbReference type="CDD" id="cd00408">
    <property type="entry name" value="DHDPS-like"/>
    <property type="match status" value="1"/>
</dbReference>
<evidence type="ECO:0000256" key="2">
    <source>
        <dbReference type="ARBA" id="ARBA00023239"/>
    </source>
</evidence>
<name>A0A7W2D7I4_9ACTN</name>
<feature type="active site" description="Schiff-base intermediate with substrate" evidence="4">
    <location>
        <position position="159"/>
    </location>
</feature>
<feature type="binding site" evidence="5">
    <location>
        <position position="44"/>
    </location>
    <ligand>
        <name>pyruvate</name>
        <dbReference type="ChEBI" id="CHEBI:15361"/>
    </ligand>
</feature>
<sequence>MFRGLSAFPLTPTTEYGIDEKTVHTLVSRLATAGVDSIGALGSTGGYAYLTRDQRARVTKIAVEAADGVPVIAGIGALRTSQVLALAEDAQNAGASAVLLAPMTYQPLTEDEVFGLYEDVTRELSVPLCVYDNPGTTHVHFTDELHGRIAQLPNVASIKIPGVSNDPAQAKARVDALRALIPETVTIGVSGDWTAADGLNAGCDAWHSVIGGLLPQTALAITRAAEAGDTARAITLSNQLEPLWALFRRHGSLRVVSAAAHHLGLIAEPNLPRPLHGLTAHARRDVIAALDSTGATA</sequence>
<dbReference type="InterPro" id="IPR002220">
    <property type="entry name" value="DapA-like"/>
</dbReference>
<evidence type="ECO:0000256" key="1">
    <source>
        <dbReference type="ARBA" id="ARBA00007592"/>
    </source>
</evidence>
<proteinExistence type="inferred from homology"/>
<reference evidence="6 7" key="1">
    <citation type="submission" date="2020-07" db="EMBL/GenBank/DDBJ databases">
        <title>Streptomyces isolated from Indian soil.</title>
        <authorList>
            <person name="Mandal S."/>
            <person name="Maiti P.K."/>
        </authorList>
    </citation>
    <scope>NUCLEOTIDE SEQUENCE [LARGE SCALE GENOMIC DNA]</scope>
    <source>
        <strain evidence="6 7">PSKA54</strain>
    </source>
</reference>
<dbReference type="SMART" id="SM01130">
    <property type="entry name" value="DHDPS"/>
    <property type="match status" value="1"/>
</dbReference>
<dbReference type="InterPro" id="IPR013785">
    <property type="entry name" value="Aldolase_TIM"/>
</dbReference>
<dbReference type="GO" id="GO:0008840">
    <property type="term" value="F:4-hydroxy-tetrahydrodipicolinate synthase activity"/>
    <property type="evidence" value="ECO:0007669"/>
    <property type="project" value="TreeGrafter"/>
</dbReference>
<keyword evidence="7" id="KW-1185">Reference proteome</keyword>
<gene>
    <name evidence="6" type="ORF">H1V43_33170</name>
</gene>
<protein>
    <submittedName>
        <fullName evidence="6">Dihydrodipicolinate synthase family protein</fullName>
    </submittedName>
</protein>
<dbReference type="AlphaFoldDB" id="A0A7W2D7I4"/>
<dbReference type="PRINTS" id="PR00146">
    <property type="entry name" value="DHPICSNTHASE"/>
</dbReference>
<dbReference type="EMBL" id="JACEQY010000052">
    <property type="protein sequence ID" value="MBA4866093.1"/>
    <property type="molecule type" value="Genomic_DNA"/>
</dbReference>
<dbReference type="SUPFAM" id="SSF51569">
    <property type="entry name" value="Aldolase"/>
    <property type="match status" value="1"/>
</dbReference>
<feature type="active site" description="Proton donor/acceptor" evidence="4">
    <location>
        <position position="131"/>
    </location>
</feature>
<dbReference type="Gene3D" id="3.20.20.70">
    <property type="entry name" value="Aldolase class I"/>
    <property type="match status" value="1"/>
</dbReference>
<dbReference type="Proteomes" id="UP000586976">
    <property type="component" value="Unassembled WGS sequence"/>
</dbReference>
<dbReference type="PIRSF" id="PIRSF001365">
    <property type="entry name" value="DHDPS"/>
    <property type="match status" value="1"/>
</dbReference>
<evidence type="ECO:0000256" key="5">
    <source>
        <dbReference type="PIRSR" id="PIRSR001365-2"/>
    </source>
</evidence>
<dbReference type="Pfam" id="PF00701">
    <property type="entry name" value="DHDPS"/>
    <property type="match status" value="1"/>
</dbReference>
<evidence type="ECO:0000313" key="7">
    <source>
        <dbReference type="Proteomes" id="UP000586976"/>
    </source>
</evidence>